<evidence type="ECO:0000256" key="2">
    <source>
        <dbReference type="ARBA" id="ARBA00023136"/>
    </source>
</evidence>
<evidence type="ECO:0000313" key="8">
    <source>
        <dbReference type="EMBL" id="VDI46054.1"/>
    </source>
</evidence>
<dbReference type="InterPro" id="IPR013783">
    <property type="entry name" value="Ig-like_fold"/>
</dbReference>
<dbReference type="AlphaFoldDB" id="A0A8B6FAR3"/>
<comment type="subcellular location">
    <subcellularLocation>
        <location evidence="1">Membrane</location>
        <topology evidence="1">Single-pass type I membrane protein</topology>
    </subcellularLocation>
</comment>
<dbReference type="SUPFAM" id="SSF48726">
    <property type="entry name" value="Immunoglobulin"/>
    <property type="match status" value="2"/>
</dbReference>
<dbReference type="PROSITE" id="PS50835">
    <property type="entry name" value="IG_LIKE"/>
    <property type="match status" value="1"/>
</dbReference>
<evidence type="ECO:0000259" key="7">
    <source>
        <dbReference type="PROSITE" id="PS50835"/>
    </source>
</evidence>
<dbReference type="GO" id="GO:0050839">
    <property type="term" value="F:cell adhesion molecule binding"/>
    <property type="evidence" value="ECO:0007669"/>
    <property type="project" value="TreeGrafter"/>
</dbReference>
<dbReference type="PANTHER" id="PTHR11640:SF164">
    <property type="entry name" value="MAM DOMAIN-CONTAINING GLYCOSYLPHOSPHATIDYLINOSITOL ANCHOR PROTEIN 1"/>
    <property type="match status" value="1"/>
</dbReference>
<keyword evidence="6" id="KW-0812">Transmembrane</keyword>
<evidence type="ECO:0000256" key="5">
    <source>
        <dbReference type="ARBA" id="ARBA00023319"/>
    </source>
</evidence>
<keyword evidence="2 6" id="KW-0472">Membrane</keyword>
<gene>
    <name evidence="8" type="ORF">MGAL_10B033534</name>
</gene>
<dbReference type="Proteomes" id="UP000596742">
    <property type="component" value="Unassembled WGS sequence"/>
</dbReference>
<accession>A0A8B6FAR3</accession>
<keyword evidence="4" id="KW-0325">Glycoprotein</keyword>
<dbReference type="EMBL" id="UYJE01006448">
    <property type="protein sequence ID" value="VDI46054.1"/>
    <property type="molecule type" value="Genomic_DNA"/>
</dbReference>
<dbReference type="InterPro" id="IPR007110">
    <property type="entry name" value="Ig-like_dom"/>
</dbReference>
<protein>
    <recommendedName>
        <fullName evidence="7">Ig-like domain-containing protein</fullName>
    </recommendedName>
</protein>
<evidence type="ECO:0000256" key="4">
    <source>
        <dbReference type="ARBA" id="ARBA00023180"/>
    </source>
</evidence>
<evidence type="ECO:0000256" key="3">
    <source>
        <dbReference type="ARBA" id="ARBA00023157"/>
    </source>
</evidence>
<proteinExistence type="predicted"/>
<sequence>MQEQRLSSTCFHFDELFRNDSGVYTCIAENEGGIGTKNITLVVSYSPSVKLIYINFTERDKERVIQCVANGHPMNYSYRQWEHQTVFDEHIRYLTGNATGFLSLPIQKRKLRYQDTGVYVCSVSNGIQDTRGKLFQKEQGYVISKGTPRFVKDNTNKQYGIEGHQLDVKVKLYSLSNITCQLIESKGDLRMTPSVQINHVNVSAYFHGKNVKVPGLEVMFRFSELSKTDFKEYVVTVCNEFGNSSLTLELLPKNKHSSKEKSVTSEGIVIAVLLILIVVLLVVMGVYVTQNNQMVSADSRLVVENRNIFIVSEEHNLTLSNNDSDTSEHTIASLDNEIDALEHLDDGYERPYTTILAHNYAENEHCYSSIEKGLTNDTTSQNAACGPYIVFTERDKHNISICTDDAQQNTKRSMGEYINLSLKQ</sequence>
<keyword evidence="3" id="KW-1015">Disulfide bond</keyword>
<evidence type="ECO:0000256" key="6">
    <source>
        <dbReference type="SAM" id="Phobius"/>
    </source>
</evidence>
<dbReference type="InterPro" id="IPR051275">
    <property type="entry name" value="Cell_adhesion_signaling"/>
</dbReference>
<dbReference type="GO" id="GO:0005886">
    <property type="term" value="C:plasma membrane"/>
    <property type="evidence" value="ECO:0007669"/>
    <property type="project" value="TreeGrafter"/>
</dbReference>
<feature type="domain" description="Ig-like" evidence="7">
    <location>
        <begin position="47"/>
        <end position="126"/>
    </location>
</feature>
<keyword evidence="9" id="KW-1185">Reference proteome</keyword>
<dbReference type="GO" id="GO:0098609">
    <property type="term" value="P:cell-cell adhesion"/>
    <property type="evidence" value="ECO:0007669"/>
    <property type="project" value="TreeGrafter"/>
</dbReference>
<dbReference type="GO" id="GO:0005911">
    <property type="term" value="C:cell-cell junction"/>
    <property type="evidence" value="ECO:0007669"/>
    <property type="project" value="TreeGrafter"/>
</dbReference>
<dbReference type="OrthoDB" id="5950222at2759"/>
<keyword evidence="5" id="KW-0393">Immunoglobulin domain</keyword>
<dbReference type="PANTHER" id="PTHR11640">
    <property type="entry name" value="NEPHRIN"/>
    <property type="match status" value="1"/>
</dbReference>
<dbReference type="InterPro" id="IPR036179">
    <property type="entry name" value="Ig-like_dom_sf"/>
</dbReference>
<comment type="caution">
    <text evidence="8">The sequence shown here is derived from an EMBL/GenBank/DDBJ whole genome shotgun (WGS) entry which is preliminary data.</text>
</comment>
<evidence type="ECO:0000256" key="1">
    <source>
        <dbReference type="ARBA" id="ARBA00004479"/>
    </source>
</evidence>
<organism evidence="8 9">
    <name type="scientific">Mytilus galloprovincialis</name>
    <name type="common">Mediterranean mussel</name>
    <dbReference type="NCBI Taxonomy" id="29158"/>
    <lineage>
        <taxon>Eukaryota</taxon>
        <taxon>Metazoa</taxon>
        <taxon>Spiralia</taxon>
        <taxon>Lophotrochozoa</taxon>
        <taxon>Mollusca</taxon>
        <taxon>Bivalvia</taxon>
        <taxon>Autobranchia</taxon>
        <taxon>Pteriomorphia</taxon>
        <taxon>Mytilida</taxon>
        <taxon>Mytiloidea</taxon>
        <taxon>Mytilidae</taxon>
        <taxon>Mytilinae</taxon>
        <taxon>Mytilus</taxon>
    </lineage>
</organism>
<feature type="transmembrane region" description="Helical" evidence="6">
    <location>
        <begin position="268"/>
        <end position="288"/>
    </location>
</feature>
<dbReference type="Gene3D" id="2.60.40.10">
    <property type="entry name" value="Immunoglobulins"/>
    <property type="match status" value="1"/>
</dbReference>
<keyword evidence="6" id="KW-1133">Transmembrane helix</keyword>
<name>A0A8B6FAR3_MYTGA</name>
<evidence type="ECO:0000313" key="9">
    <source>
        <dbReference type="Proteomes" id="UP000596742"/>
    </source>
</evidence>
<reference evidence="8" key="1">
    <citation type="submission" date="2018-11" db="EMBL/GenBank/DDBJ databases">
        <authorList>
            <person name="Alioto T."/>
            <person name="Alioto T."/>
        </authorList>
    </citation>
    <scope>NUCLEOTIDE SEQUENCE</scope>
</reference>